<dbReference type="PANTHER" id="PTHR48111:SF4">
    <property type="entry name" value="DNA-BINDING DUAL TRANSCRIPTIONAL REGULATOR OMPR"/>
    <property type="match status" value="1"/>
</dbReference>
<dbReference type="EMBL" id="PFFQ01000042">
    <property type="protein sequence ID" value="PIW15895.1"/>
    <property type="molecule type" value="Genomic_DNA"/>
</dbReference>
<dbReference type="AlphaFoldDB" id="A0A2M7G286"/>
<dbReference type="PROSITE" id="PS51755">
    <property type="entry name" value="OMPR_PHOB"/>
    <property type="match status" value="1"/>
</dbReference>
<dbReference type="CDD" id="cd00383">
    <property type="entry name" value="trans_reg_C"/>
    <property type="match status" value="1"/>
</dbReference>
<proteinExistence type="predicted"/>
<keyword evidence="1 5" id="KW-0597">Phosphoprotein</keyword>
<dbReference type="InterPro" id="IPR001867">
    <property type="entry name" value="OmpR/PhoB-type_DNA-bd"/>
</dbReference>
<dbReference type="Gene3D" id="3.40.50.2300">
    <property type="match status" value="1"/>
</dbReference>
<keyword evidence="2" id="KW-0805">Transcription regulation</keyword>
<dbReference type="GO" id="GO:0006355">
    <property type="term" value="P:regulation of DNA-templated transcription"/>
    <property type="evidence" value="ECO:0007669"/>
    <property type="project" value="InterPro"/>
</dbReference>
<comment type="caution">
    <text evidence="9">The sequence shown here is derived from an EMBL/GenBank/DDBJ whole genome shotgun (WGS) entry which is preliminary data.</text>
</comment>
<evidence type="ECO:0000313" key="10">
    <source>
        <dbReference type="Proteomes" id="UP000231019"/>
    </source>
</evidence>
<name>A0A2M7G286_9BACT</name>
<feature type="DNA-binding region" description="OmpR/PhoB-type" evidence="6">
    <location>
        <begin position="130"/>
        <end position="231"/>
    </location>
</feature>
<evidence type="ECO:0000256" key="6">
    <source>
        <dbReference type="PROSITE-ProRule" id="PRU01091"/>
    </source>
</evidence>
<evidence type="ECO:0000256" key="5">
    <source>
        <dbReference type="PROSITE-ProRule" id="PRU00169"/>
    </source>
</evidence>
<dbReference type="Gene3D" id="6.10.250.690">
    <property type="match status" value="1"/>
</dbReference>
<gene>
    <name evidence="9" type="ORF">COW36_15610</name>
</gene>
<keyword evidence="3 6" id="KW-0238">DNA-binding</keyword>
<dbReference type="SMART" id="SM00862">
    <property type="entry name" value="Trans_reg_C"/>
    <property type="match status" value="1"/>
</dbReference>
<dbReference type="Pfam" id="PF00072">
    <property type="entry name" value="Response_reg"/>
    <property type="match status" value="1"/>
</dbReference>
<dbReference type="Gene3D" id="1.10.10.10">
    <property type="entry name" value="Winged helix-like DNA-binding domain superfamily/Winged helix DNA-binding domain"/>
    <property type="match status" value="1"/>
</dbReference>
<dbReference type="InterPro" id="IPR036388">
    <property type="entry name" value="WH-like_DNA-bd_sf"/>
</dbReference>
<evidence type="ECO:0000256" key="4">
    <source>
        <dbReference type="ARBA" id="ARBA00023163"/>
    </source>
</evidence>
<organism evidence="9 10">
    <name type="scientific">bacterium (Candidatus Blackallbacteria) CG17_big_fil_post_rev_8_21_14_2_50_48_46</name>
    <dbReference type="NCBI Taxonomy" id="2014261"/>
    <lineage>
        <taxon>Bacteria</taxon>
        <taxon>Candidatus Blackallbacteria</taxon>
    </lineage>
</organism>
<dbReference type="PANTHER" id="PTHR48111">
    <property type="entry name" value="REGULATOR OF RPOS"/>
    <property type="match status" value="1"/>
</dbReference>
<protein>
    <submittedName>
        <fullName evidence="9">DNA-binding response regulator</fullName>
    </submittedName>
</protein>
<dbReference type="InterPro" id="IPR011006">
    <property type="entry name" value="CheY-like_superfamily"/>
</dbReference>
<dbReference type="SUPFAM" id="SSF52172">
    <property type="entry name" value="CheY-like"/>
    <property type="match status" value="1"/>
</dbReference>
<dbReference type="InterPro" id="IPR039420">
    <property type="entry name" value="WalR-like"/>
</dbReference>
<dbReference type="SMART" id="SM00448">
    <property type="entry name" value="REC"/>
    <property type="match status" value="1"/>
</dbReference>
<evidence type="ECO:0000256" key="3">
    <source>
        <dbReference type="ARBA" id="ARBA00023125"/>
    </source>
</evidence>
<evidence type="ECO:0000313" key="9">
    <source>
        <dbReference type="EMBL" id="PIW15895.1"/>
    </source>
</evidence>
<feature type="modified residue" description="4-aspartylphosphate" evidence="5">
    <location>
        <position position="52"/>
    </location>
</feature>
<sequence>MPQIHLIDDDSQLHELLKAYFSAGPLELSGSETPSAGLAWLEQNPADLVILDLMLPEMDGFEVCRRLRAQWPKLPVLMLTARGDDLNTIMGLELGADDFMSKPFNPRELEARIKSILRRTENAEPAPPTRHLLCSEQHALQLDLDAHTATHQGQWLDLTPTEFDLLRCLMENRGIVQSRDQLIQKLRGYDWESLDRSVDMHISKLRQKLGDTSKKPQIIKTVWGIGYLFPAAP</sequence>
<feature type="domain" description="OmpR/PhoB-type" evidence="8">
    <location>
        <begin position="130"/>
        <end position="231"/>
    </location>
</feature>
<dbReference type="InterPro" id="IPR001789">
    <property type="entry name" value="Sig_transdc_resp-reg_receiver"/>
</dbReference>
<dbReference type="SUPFAM" id="SSF46894">
    <property type="entry name" value="C-terminal effector domain of the bipartite response regulators"/>
    <property type="match status" value="1"/>
</dbReference>
<dbReference type="GO" id="GO:0032993">
    <property type="term" value="C:protein-DNA complex"/>
    <property type="evidence" value="ECO:0007669"/>
    <property type="project" value="TreeGrafter"/>
</dbReference>
<dbReference type="GO" id="GO:0000976">
    <property type="term" value="F:transcription cis-regulatory region binding"/>
    <property type="evidence" value="ECO:0007669"/>
    <property type="project" value="TreeGrafter"/>
</dbReference>
<dbReference type="InterPro" id="IPR016032">
    <property type="entry name" value="Sig_transdc_resp-reg_C-effctor"/>
</dbReference>
<accession>A0A2M7G286</accession>
<evidence type="ECO:0000259" key="7">
    <source>
        <dbReference type="PROSITE" id="PS50110"/>
    </source>
</evidence>
<evidence type="ECO:0000256" key="2">
    <source>
        <dbReference type="ARBA" id="ARBA00023015"/>
    </source>
</evidence>
<evidence type="ECO:0000259" key="8">
    <source>
        <dbReference type="PROSITE" id="PS51755"/>
    </source>
</evidence>
<dbReference type="PROSITE" id="PS50110">
    <property type="entry name" value="RESPONSE_REGULATORY"/>
    <property type="match status" value="1"/>
</dbReference>
<dbReference type="Proteomes" id="UP000231019">
    <property type="component" value="Unassembled WGS sequence"/>
</dbReference>
<dbReference type="GO" id="GO:0005829">
    <property type="term" value="C:cytosol"/>
    <property type="evidence" value="ECO:0007669"/>
    <property type="project" value="TreeGrafter"/>
</dbReference>
<evidence type="ECO:0000256" key="1">
    <source>
        <dbReference type="ARBA" id="ARBA00022553"/>
    </source>
</evidence>
<feature type="domain" description="Response regulatory" evidence="7">
    <location>
        <begin position="3"/>
        <end position="117"/>
    </location>
</feature>
<dbReference type="Pfam" id="PF00486">
    <property type="entry name" value="Trans_reg_C"/>
    <property type="match status" value="1"/>
</dbReference>
<reference evidence="9 10" key="1">
    <citation type="submission" date="2017-09" db="EMBL/GenBank/DDBJ databases">
        <title>Depth-based differentiation of microbial function through sediment-hosted aquifers and enrichment of novel symbionts in the deep terrestrial subsurface.</title>
        <authorList>
            <person name="Probst A.J."/>
            <person name="Ladd B."/>
            <person name="Jarett J.K."/>
            <person name="Geller-Mcgrath D.E."/>
            <person name="Sieber C.M."/>
            <person name="Emerson J.B."/>
            <person name="Anantharaman K."/>
            <person name="Thomas B.C."/>
            <person name="Malmstrom R."/>
            <person name="Stieglmeier M."/>
            <person name="Klingl A."/>
            <person name="Woyke T."/>
            <person name="Ryan C.M."/>
            <person name="Banfield J.F."/>
        </authorList>
    </citation>
    <scope>NUCLEOTIDE SEQUENCE [LARGE SCALE GENOMIC DNA]</scope>
    <source>
        <strain evidence="9">CG17_big_fil_post_rev_8_21_14_2_50_48_46</strain>
    </source>
</reference>
<dbReference type="GO" id="GO:0000156">
    <property type="term" value="F:phosphorelay response regulator activity"/>
    <property type="evidence" value="ECO:0007669"/>
    <property type="project" value="TreeGrafter"/>
</dbReference>
<keyword evidence="4" id="KW-0804">Transcription</keyword>